<dbReference type="GO" id="GO:0016787">
    <property type="term" value="F:hydrolase activity"/>
    <property type="evidence" value="ECO:0007669"/>
    <property type="project" value="UniProtKB-KW"/>
</dbReference>
<dbReference type="Pfam" id="PF00665">
    <property type="entry name" value="rve"/>
    <property type="match status" value="1"/>
</dbReference>
<dbReference type="GO" id="GO:0003887">
    <property type="term" value="F:DNA-directed DNA polymerase activity"/>
    <property type="evidence" value="ECO:0007669"/>
    <property type="project" value="UniProtKB-KW"/>
</dbReference>
<gene>
    <name evidence="11" type="ORF">RDI58_024566</name>
</gene>
<keyword evidence="1" id="KW-0540">Nuclease</keyword>
<dbReference type="PANTHER" id="PTHR42648:SF11">
    <property type="entry name" value="TRANSPOSON TY4-P GAG-POL POLYPROTEIN"/>
    <property type="match status" value="1"/>
</dbReference>
<comment type="caution">
    <text evidence="11">The sequence shown here is derived from an EMBL/GenBank/DDBJ whole genome shotgun (WGS) entry which is preliminary data.</text>
</comment>
<dbReference type="GO" id="GO:0015074">
    <property type="term" value="P:DNA integration"/>
    <property type="evidence" value="ECO:0007669"/>
    <property type="project" value="UniProtKB-KW"/>
</dbReference>
<feature type="domain" description="Integrase catalytic" evidence="10">
    <location>
        <begin position="88"/>
        <end position="213"/>
    </location>
</feature>
<evidence type="ECO:0000256" key="9">
    <source>
        <dbReference type="ARBA" id="ARBA00023172"/>
    </source>
</evidence>
<proteinExistence type="predicted"/>
<keyword evidence="3" id="KW-0255">Endonuclease</keyword>
<evidence type="ECO:0000313" key="11">
    <source>
        <dbReference type="EMBL" id="KAK6777848.1"/>
    </source>
</evidence>
<dbReference type="EMBL" id="JBANQN010000010">
    <property type="protein sequence ID" value="KAK6777848.1"/>
    <property type="molecule type" value="Genomic_DNA"/>
</dbReference>
<evidence type="ECO:0000256" key="3">
    <source>
        <dbReference type="ARBA" id="ARBA00022759"/>
    </source>
</evidence>
<keyword evidence="8" id="KW-0808">Transferase</keyword>
<name>A0AAN8T570_SOLBU</name>
<dbReference type="GO" id="GO:0003676">
    <property type="term" value="F:nucleic acid binding"/>
    <property type="evidence" value="ECO:0007669"/>
    <property type="project" value="InterPro"/>
</dbReference>
<dbReference type="Proteomes" id="UP001371456">
    <property type="component" value="Unassembled WGS sequence"/>
</dbReference>
<evidence type="ECO:0000256" key="1">
    <source>
        <dbReference type="ARBA" id="ARBA00022722"/>
    </source>
</evidence>
<keyword evidence="12" id="KW-1185">Reference proteome</keyword>
<dbReference type="InterPro" id="IPR025724">
    <property type="entry name" value="GAG-pre-integrase_dom"/>
</dbReference>
<keyword evidence="8" id="KW-0548">Nucleotidyltransferase</keyword>
<dbReference type="GO" id="GO:0046872">
    <property type="term" value="F:metal ion binding"/>
    <property type="evidence" value="ECO:0007669"/>
    <property type="project" value="UniProtKB-KW"/>
</dbReference>
<keyword evidence="2" id="KW-0479">Metal-binding</keyword>
<keyword evidence="5" id="KW-0460">Magnesium</keyword>
<evidence type="ECO:0000256" key="8">
    <source>
        <dbReference type="ARBA" id="ARBA00022932"/>
    </source>
</evidence>
<dbReference type="SUPFAM" id="SSF53098">
    <property type="entry name" value="Ribonuclease H-like"/>
    <property type="match status" value="1"/>
</dbReference>
<evidence type="ECO:0000256" key="6">
    <source>
        <dbReference type="ARBA" id="ARBA00022908"/>
    </source>
</evidence>
<reference evidence="11 12" key="1">
    <citation type="submission" date="2024-02" db="EMBL/GenBank/DDBJ databases">
        <title>de novo genome assembly of Solanum bulbocastanum strain 11H21.</title>
        <authorList>
            <person name="Hosaka A.J."/>
        </authorList>
    </citation>
    <scope>NUCLEOTIDE SEQUENCE [LARGE SCALE GENOMIC DNA]</scope>
    <source>
        <tissue evidence="11">Young leaves</tissue>
    </source>
</reference>
<dbReference type="PROSITE" id="PS50994">
    <property type="entry name" value="INTEGRASE"/>
    <property type="match status" value="1"/>
</dbReference>
<keyword evidence="4" id="KW-0378">Hydrolase</keyword>
<dbReference type="InterPro" id="IPR036397">
    <property type="entry name" value="RNaseH_sf"/>
</dbReference>
<organism evidence="11 12">
    <name type="scientific">Solanum bulbocastanum</name>
    <name type="common">Wild potato</name>
    <dbReference type="NCBI Taxonomy" id="147425"/>
    <lineage>
        <taxon>Eukaryota</taxon>
        <taxon>Viridiplantae</taxon>
        <taxon>Streptophyta</taxon>
        <taxon>Embryophyta</taxon>
        <taxon>Tracheophyta</taxon>
        <taxon>Spermatophyta</taxon>
        <taxon>Magnoliopsida</taxon>
        <taxon>eudicotyledons</taxon>
        <taxon>Gunneridae</taxon>
        <taxon>Pentapetalae</taxon>
        <taxon>asterids</taxon>
        <taxon>lamiids</taxon>
        <taxon>Solanales</taxon>
        <taxon>Solanaceae</taxon>
        <taxon>Solanoideae</taxon>
        <taxon>Solaneae</taxon>
        <taxon>Solanum</taxon>
    </lineage>
</organism>
<dbReference type="GO" id="GO:0004519">
    <property type="term" value="F:endonuclease activity"/>
    <property type="evidence" value="ECO:0007669"/>
    <property type="project" value="UniProtKB-KW"/>
</dbReference>
<dbReference type="InterPro" id="IPR001584">
    <property type="entry name" value="Integrase_cat-core"/>
</dbReference>
<dbReference type="Pfam" id="PF13976">
    <property type="entry name" value="gag_pre-integrs"/>
    <property type="match status" value="1"/>
</dbReference>
<dbReference type="GO" id="GO:0006310">
    <property type="term" value="P:DNA recombination"/>
    <property type="evidence" value="ECO:0007669"/>
    <property type="project" value="UniProtKB-KW"/>
</dbReference>
<keyword evidence="6" id="KW-0229">DNA integration</keyword>
<evidence type="ECO:0000256" key="7">
    <source>
        <dbReference type="ARBA" id="ARBA00022918"/>
    </source>
</evidence>
<dbReference type="InterPro" id="IPR039537">
    <property type="entry name" value="Retrotran_Ty1/copia-like"/>
</dbReference>
<dbReference type="GO" id="GO:0003964">
    <property type="term" value="F:RNA-directed DNA polymerase activity"/>
    <property type="evidence" value="ECO:0007669"/>
    <property type="project" value="UniProtKB-KW"/>
</dbReference>
<evidence type="ECO:0000256" key="4">
    <source>
        <dbReference type="ARBA" id="ARBA00022801"/>
    </source>
</evidence>
<evidence type="ECO:0000256" key="2">
    <source>
        <dbReference type="ARBA" id="ARBA00022723"/>
    </source>
</evidence>
<dbReference type="InterPro" id="IPR012337">
    <property type="entry name" value="RNaseH-like_sf"/>
</dbReference>
<protein>
    <recommendedName>
        <fullName evidence="10">Integrase catalytic domain-containing protein</fullName>
    </recommendedName>
</protein>
<keyword evidence="7" id="KW-0695">RNA-directed DNA polymerase</keyword>
<sequence length="213" mass="24681">MSANRMFILLAHTQGGSDTQRCLHTRSEDLSCLWHRRYGHLSYKGLRTLQHKKMVCGLLQFPAAIITCTDCLIGKQHRNAIPKRSMWRASQPLKLIHADICGPISPTSNTRKRYTLCFIDDYTRKSWVYLLTEKSEALICFKHFKKLVEKEKRPLIKCLRTDRGGEFTSNEFNDFCVENGIKRQLTAAYTRQQNNVAERKNQTNEHGLIHVNA</sequence>
<dbReference type="Gene3D" id="3.30.420.10">
    <property type="entry name" value="Ribonuclease H-like superfamily/Ribonuclease H"/>
    <property type="match status" value="1"/>
</dbReference>
<accession>A0AAN8T570</accession>
<dbReference type="PANTHER" id="PTHR42648">
    <property type="entry name" value="TRANSPOSASE, PUTATIVE-RELATED"/>
    <property type="match status" value="1"/>
</dbReference>
<evidence type="ECO:0000313" key="12">
    <source>
        <dbReference type="Proteomes" id="UP001371456"/>
    </source>
</evidence>
<keyword evidence="8" id="KW-0239">DNA-directed DNA polymerase</keyword>
<dbReference type="AlphaFoldDB" id="A0AAN8T570"/>
<evidence type="ECO:0000259" key="10">
    <source>
        <dbReference type="PROSITE" id="PS50994"/>
    </source>
</evidence>
<keyword evidence="9" id="KW-0233">DNA recombination</keyword>
<evidence type="ECO:0000256" key="5">
    <source>
        <dbReference type="ARBA" id="ARBA00022842"/>
    </source>
</evidence>